<comment type="caution">
    <text evidence="2">The sequence shown here is derived from an EMBL/GenBank/DDBJ whole genome shotgun (WGS) entry which is preliminary data.</text>
</comment>
<sequence length="233" mass="24779">MPDSVRPRRHRWLAVAVLALALYVVLRAAGLFGGDDDSDDTPPPAKASATAPTPSSGASPPTATPSAAAASSYDPAQYAAQVRTRARQAGVSAQLLMAILYNEAYKPHDPAFERAWQKYKPDAAFGIANMHRATFDEVKQGRDFARRGWDELPDDRGLAIEAEAWYVHDLAAQLPTARTAAYSKDDLLALGYNAGAGNMLAFARGASPGGQARSYLDRLHANWAKAGKAVGAG</sequence>
<feature type="compositionally biased region" description="Low complexity" evidence="1">
    <location>
        <begin position="46"/>
        <end position="71"/>
    </location>
</feature>
<gene>
    <name evidence="2" type="ORF">BIV23_03220</name>
</gene>
<dbReference type="InterPro" id="IPR023346">
    <property type="entry name" value="Lysozyme-like_dom_sf"/>
</dbReference>
<proteinExistence type="predicted"/>
<keyword evidence="3" id="KW-1185">Reference proteome</keyword>
<reference evidence="2 3" key="1">
    <citation type="submission" date="2016-10" db="EMBL/GenBank/DDBJ databases">
        <title>Genome sequence of Streptomyces sp. MUSC 1.</title>
        <authorList>
            <person name="Lee L.-H."/>
            <person name="Ser H.-L."/>
            <person name="Law J.W.-F."/>
        </authorList>
    </citation>
    <scope>NUCLEOTIDE SEQUENCE [LARGE SCALE GENOMIC DNA]</scope>
    <source>
        <strain evidence="2 3">MUSC 1</strain>
    </source>
</reference>
<dbReference type="RefSeq" id="WP_071379174.1">
    <property type="nucleotide sequence ID" value="NZ_MLYO01000010.1"/>
</dbReference>
<dbReference type="SUPFAM" id="SSF53955">
    <property type="entry name" value="Lysozyme-like"/>
    <property type="match status" value="1"/>
</dbReference>
<feature type="region of interest" description="Disordered" evidence="1">
    <location>
        <begin position="34"/>
        <end position="71"/>
    </location>
</feature>
<evidence type="ECO:0000313" key="2">
    <source>
        <dbReference type="EMBL" id="OIK07531.1"/>
    </source>
</evidence>
<protein>
    <recommendedName>
        <fullName evidence="4">Transglycosylase SLT domain-containing protein</fullName>
    </recommendedName>
</protein>
<evidence type="ECO:0000313" key="3">
    <source>
        <dbReference type="Proteomes" id="UP000179642"/>
    </source>
</evidence>
<dbReference type="AlphaFoldDB" id="A0A1S2QPJ7"/>
<accession>A0A1S2QPJ7</accession>
<evidence type="ECO:0000256" key="1">
    <source>
        <dbReference type="SAM" id="MobiDB-lite"/>
    </source>
</evidence>
<evidence type="ECO:0008006" key="4">
    <source>
        <dbReference type="Google" id="ProtNLM"/>
    </source>
</evidence>
<dbReference type="Gene3D" id="1.10.530.10">
    <property type="match status" value="1"/>
</dbReference>
<name>A0A1S2QPJ7_9ACTN</name>
<organism evidence="2 3">
    <name type="scientific">Streptomyces monashensis</name>
    <dbReference type="NCBI Taxonomy" id="1678012"/>
    <lineage>
        <taxon>Bacteria</taxon>
        <taxon>Bacillati</taxon>
        <taxon>Actinomycetota</taxon>
        <taxon>Actinomycetes</taxon>
        <taxon>Kitasatosporales</taxon>
        <taxon>Streptomycetaceae</taxon>
        <taxon>Streptomyces</taxon>
    </lineage>
</organism>
<dbReference type="Proteomes" id="UP000179642">
    <property type="component" value="Unassembled WGS sequence"/>
</dbReference>
<dbReference type="EMBL" id="MLYO01000010">
    <property type="protein sequence ID" value="OIK07531.1"/>
    <property type="molecule type" value="Genomic_DNA"/>
</dbReference>